<dbReference type="InterPro" id="IPR005152">
    <property type="entry name" value="Lipase_secreted"/>
</dbReference>
<dbReference type="InterPro" id="IPR000073">
    <property type="entry name" value="AB_hydrolase_1"/>
</dbReference>
<keyword evidence="4" id="KW-1185">Reference proteome</keyword>
<organism evidence="3 4">
    <name type="scientific">Polyplosphaeria fusca</name>
    <dbReference type="NCBI Taxonomy" id="682080"/>
    <lineage>
        <taxon>Eukaryota</taxon>
        <taxon>Fungi</taxon>
        <taxon>Dikarya</taxon>
        <taxon>Ascomycota</taxon>
        <taxon>Pezizomycotina</taxon>
        <taxon>Dothideomycetes</taxon>
        <taxon>Pleosporomycetidae</taxon>
        <taxon>Pleosporales</taxon>
        <taxon>Tetraplosphaeriaceae</taxon>
        <taxon>Polyplosphaeria</taxon>
    </lineage>
</organism>
<reference evidence="3" key="1">
    <citation type="journal article" date="2020" name="Stud. Mycol.">
        <title>101 Dothideomycetes genomes: a test case for predicting lifestyles and emergence of pathogens.</title>
        <authorList>
            <person name="Haridas S."/>
            <person name="Albert R."/>
            <person name="Binder M."/>
            <person name="Bloem J."/>
            <person name="Labutti K."/>
            <person name="Salamov A."/>
            <person name="Andreopoulos B."/>
            <person name="Baker S."/>
            <person name="Barry K."/>
            <person name="Bills G."/>
            <person name="Bluhm B."/>
            <person name="Cannon C."/>
            <person name="Castanera R."/>
            <person name="Culley D."/>
            <person name="Daum C."/>
            <person name="Ezra D."/>
            <person name="Gonzalez J."/>
            <person name="Henrissat B."/>
            <person name="Kuo A."/>
            <person name="Liang C."/>
            <person name="Lipzen A."/>
            <person name="Lutzoni F."/>
            <person name="Magnuson J."/>
            <person name="Mondo S."/>
            <person name="Nolan M."/>
            <person name="Ohm R."/>
            <person name="Pangilinan J."/>
            <person name="Park H.-J."/>
            <person name="Ramirez L."/>
            <person name="Alfaro M."/>
            <person name="Sun H."/>
            <person name="Tritt A."/>
            <person name="Yoshinaga Y."/>
            <person name="Zwiers L.-H."/>
            <person name="Turgeon B."/>
            <person name="Goodwin S."/>
            <person name="Spatafora J."/>
            <person name="Crous P."/>
            <person name="Grigoriev I."/>
        </authorList>
    </citation>
    <scope>NUCLEOTIDE SEQUENCE</scope>
    <source>
        <strain evidence="3">CBS 125425</strain>
    </source>
</reference>
<feature type="chain" id="PRO_5040167544" evidence="1">
    <location>
        <begin position="19"/>
        <end position="475"/>
    </location>
</feature>
<name>A0A9P4V1R8_9PLEO</name>
<sequence length="475" mass="52535">MLLPLVFLAFFGILGAQSRLLQVQNNTFNSFFDLSRAQIKRHNLSEDLANNVEVALNFERTNWATGSVASDRFFKAPTFNASVPPGTLLSVEEETDTSNFTLPPNLALSRILYVSANLNGSIIPTSAYILWPWQAKSFKDSKVNVSGVPVVGWGHGTSGLFGECGPSHIRNLWYQFSAPYILALQGYAVVAPDYAGLGVNKTASGEPILHQYLASPAHANDMFYAIEAARTAFPELCKAFVTMGHSQGGGAAWAAAQRQVHTPVEGYLGTVAGSPVTDIVDTIRVSPVGYSILAARFAQGMKSVFPSFEPKDWLTEEGLKRFRLYQSLSGCNSVELQLFDSSFLFKSNWHESWYMQKYRDLTATGGRPISGPMLVLQGMSDVGVNPHIVETWYRKTCSMYPDSQIQYAAFTGVTHVPVLNAGQQIWLKWIEDRFMGVEAEAGCHYQLHKPLRAVDSYQTELAYYQQIALEDYTVA</sequence>
<dbReference type="GO" id="GO:0004806">
    <property type="term" value="F:triacylglycerol lipase activity"/>
    <property type="evidence" value="ECO:0007669"/>
    <property type="project" value="InterPro"/>
</dbReference>
<comment type="caution">
    <text evidence="3">The sequence shown here is derived from an EMBL/GenBank/DDBJ whole genome shotgun (WGS) entry which is preliminary data.</text>
</comment>
<dbReference type="PANTHER" id="PTHR34853:SF1">
    <property type="entry name" value="LIPASE 5"/>
    <property type="match status" value="1"/>
</dbReference>
<gene>
    <name evidence="3" type="ORF">EJ04DRAFT_565919</name>
</gene>
<feature type="signal peptide" evidence="1">
    <location>
        <begin position="1"/>
        <end position="18"/>
    </location>
</feature>
<feature type="domain" description="AB hydrolase-1" evidence="2">
    <location>
        <begin position="173"/>
        <end position="421"/>
    </location>
</feature>
<dbReference type="Proteomes" id="UP000799444">
    <property type="component" value="Unassembled WGS sequence"/>
</dbReference>
<evidence type="ECO:0000259" key="2">
    <source>
        <dbReference type="Pfam" id="PF12697"/>
    </source>
</evidence>
<dbReference type="PANTHER" id="PTHR34853">
    <property type="match status" value="1"/>
</dbReference>
<evidence type="ECO:0000313" key="3">
    <source>
        <dbReference type="EMBL" id="KAF2732570.1"/>
    </source>
</evidence>
<dbReference type="GO" id="GO:0016042">
    <property type="term" value="P:lipid catabolic process"/>
    <property type="evidence" value="ECO:0007669"/>
    <property type="project" value="InterPro"/>
</dbReference>
<dbReference type="InterPro" id="IPR029058">
    <property type="entry name" value="AB_hydrolase_fold"/>
</dbReference>
<dbReference type="SUPFAM" id="SSF53474">
    <property type="entry name" value="alpha/beta-Hydrolases"/>
    <property type="match status" value="1"/>
</dbReference>
<keyword evidence="1" id="KW-0732">Signal</keyword>
<dbReference type="Pfam" id="PF12697">
    <property type="entry name" value="Abhydrolase_6"/>
    <property type="match status" value="1"/>
</dbReference>
<dbReference type="AlphaFoldDB" id="A0A9P4V1R8"/>
<dbReference type="OrthoDB" id="5382058at2759"/>
<evidence type="ECO:0000256" key="1">
    <source>
        <dbReference type="SAM" id="SignalP"/>
    </source>
</evidence>
<proteinExistence type="predicted"/>
<protein>
    <submittedName>
        <fullName evidence="3">Secretory lipase</fullName>
    </submittedName>
</protein>
<evidence type="ECO:0000313" key="4">
    <source>
        <dbReference type="Proteomes" id="UP000799444"/>
    </source>
</evidence>
<dbReference type="Gene3D" id="3.40.50.1820">
    <property type="entry name" value="alpha/beta hydrolase"/>
    <property type="match status" value="2"/>
</dbReference>
<dbReference type="EMBL" id="ML996175">
    <property type="protein sequence ID" value="KAF2732570.1"/>
    <property type="molecule type" value="Genomic_DNA"/>
</dbReference>
<accession>A0A9P4V1R8</accession>